<keyword evidence="3" id="KW-1185">Reference proteome</keyword>
<dbReference type="GO" id="GO:0044550">
    <property type="term" value="P:secondary metabolite biosynthetic process"/>
    <property type="evidence" value="ECO:0007669"/>
    <property type="project" value="TreeGrafter"/>
</dbReference>
<evidence type="ECO:0000313" key="2">
    <source>
        <dbReference type="EMBL" id="RFP76953.1"/>
    </source>
</evidence>
<dbReference type="Pfam" id="PF00501">
    <property type="entry name" value="AMP-binding"/>
    <property type="match status" value="1"/>
</dbReference>
<dbReference type="InterPro" id="IPR009081">
    <property type="entry name" value="PP-bd_ACP"/>
</dbReference>
<accession>A0A372EEZ3</accession>
<dbReference type="GO" id="GO:0043041">
    <property type="term" value="P:amino acid activation for nonribosomal peptide biosynthetic process"/>
    <property type="evidence" value="ECO:0007669"/>
    <property type="project" value="TreeGrafter"/>
</dbReference>
<evidence type="ECO:0000259" key="1">
    <source>
        <dbReference type="PROSITE" id="PS50075"/>
    </source>
</evidence>
<dbReference type="AlphaFoldDB" id="A0A372EEZ3"/>
<dbReference type="InterPro" id="IPR036736">
    <property type="entry name" value="ACP-like_sf"/>
</dbReference>
<dbReference type="SUPFAM" id="SSF56801">
    <property type="entry name" value="Acetyl-CoA synthetase-like"/>
    <property type="match status" value="1"/>
</dbReference>
<dbReference type="SUPFAM" id="SSF47336">
    <property type="entry name" value="ACP-like"/>
    <property type="match status" value="1"/>
</dbReference>
<dbReference type="Pfam" id="PF00668">
    <property type="entry name" value="Condensation"/>
    <property type="match status" value="1"/>
</dbReference>
<dbReference type="InterPro" id="IPR020845">
    <property type="entry name" value="AMP-binding_CS"/>
</dbReference>
<dbReference type="Gene3D" id="3.30.300.30">
    <property type="match status" value="1"/>
</dbReference>
<dbReference type="CDD" id="cd05930">
    <property type="entry name" value="A_NRPS"/>
    <property type="match status" value="1"/>
</dbReference>
<dbReference type="RefSeq" id="WP_116960512.1">
    <property type="nucleotide sequence ID" value="NZ_QVLS01000013.1"/>
</dbReference>
<dbReference type="PANTHER" id="PTHR45527">
    <property type="entry name" value="NONRIBOSOMAL PEPTIDE SYNTHETASE"/>
    <property type="match status" value="1"/>
</dbReference>
<dbReference type="Pfam" id="PF00550">
    <property type="entry name" value="PP-binding"/>
    <property type="match status" value="1"/>
</dbReference>
<gene>
    <name evidence="2" type="ORF">DY262_18220</name>
</gene>
<dbReference type="InterPro" id="IPR045851">
    <property type="entry name" value="AMP-bd_C_sf"/>
</dbReference>
<sequence>MTPPDCFRLDRCVQPAQWMRTCVECDGRTLSYGELIALVDARARELAFLVRDGDVVAIRCEKSERYVVDLLAVLALGAVAMPIDPRLPEARVQTMMDTVPPQAVITDDGQRATGRPSAIPGHPNHGERPGYVMFTSGSTGQPKAILGSVSALVHFVRWQGAEFGVSASDRVSFLTPVGFDVSLRDIFLPLLHGGVLVIPSDRHLATPRATAHWLAGERVTVVHAVPSVAKLWARAMGDAVPPLRLVFLAGEKLYPATVAELRAAFAGTTEYVNLYGPSETTLAKFFFRVGRVDAGDPEPIPVGRPLPGTSFGFGGAGPGREVVITTRHATLGYINAPAAENARFARNGDGTVSYRTGDLGEVSAAGDLVIVGRADDEVKINGVRVHPNEVTQALQGYPGAQDICVFATTPHGGSEPRLAAVWIAGPAGQALPHNAPRDHALRHLPQAIVPTIWRKVAQFPRNANGKIDRARLVDLLVPADEGREAAATDTEAWVCRTVGAILACEVPCATADLFGLGATSIHVAFLIGKIEDEWGKSLAFADVFALASLAEIAALIERSPARAHVAIPDLSRAETYVLSPQQRRWWNIYMPEGNRSWATMVRVLKFDHAVDARRLERGLLDLSRHQDSMRLSFVPCNGGVVLKETPVMDATSLDIEVQDLSDQPAETAARLLNALRLDLANAEIPTDTWPLFRASVANLPGGRSAVVFAMHHMIGDGFSMNLVETQLRSFLEAGRAIPVPSRFNYLAYADWAAREEPMRFGPGSEAQAYWARVFATPYRKHVFAEKWTGPGHDRGQGYCVQVPDATRAAVKAYARAHRVTEFSLYLSAKFQALHRLLDQPDLVIGTPAAGREIQGTEELVGNFISLVCVRSHRDAGQSALDHVRRTMQDVACAMTHQSYQYDRLVADLGLPFEQSRFPLTTIFISHLNFCGAGRSPPDPSEWGFSDLGFAVKFDKMSYVREHDGATSLLIQYRNNLFDRADIETFASAWIGALDAVVRTESPDQSAAVPEAVV</sequence>
<comment type="caution">
    <text evidence="2">The sequence shown here is derived from an EMBL/GenBank/DDBJ whole genome shotgun (WGS) entry which is preliminary data.</text>
</comment>
<dbReference type="SUPFAM" id="SSF52777">
    <property type="entry name" value="CoA-dependent acyltransferases"/>
    <property type="match status" value="2"/>
</dbReference>
<dbReference type="GO" id="GO:0005737">
    <property type="term" value="C:cytoplasm"/>
    <property type="evidence" value="ECO:0007669"/>
    <property type="project" value="TreeGrafter"/>
</dbReference>
<dbReference type="EMBL" id="QVLS01000013">
    <property type="protein sequence ID" value="RFP76953.1"/>
    <property type="molecule type" value="Genomic_DNA"/>
</dbReference>
<proteinExistence type="predicted"/>
<dbReference type="InterPro" id="IPR001242">
    <property type="entry name" value="Condensation_dom"/>
</dbReference>
<dbReference type="InterPro" id="IPR023213">
    <property type="entry name" value="CAT-like_dom_sf"/>
</dbReference>
<evidence type="ECO:0000313" key="3">
    <source>
        <dbReference type="Proteomes" id="UP000261931"/>
    </source>
</evidence>
<feature type="domain" description="Carrier" evidence="1">
    <location>
        <begin position="485"/>
        <end position="560"/>
    </location>
</feature>
<name>A0A372EEZ3_9BURK</name>
<dbReference type="PROSITE" id="PS00455">
    <property type="entry name" value="AMP_BINDING"/>
    <property type="match status" value="1"/>
</dbReference>
<dbReference type="Gene3D" id="3.40.50.12780">
    <property type="entry name" value="N-terminal domain of ligase-like"/>
    <property type="match status" value="1"/>
</dbReference>
<dbReference type="InterPro" id="IPR000873">
    <property type="entry name" value="AMP-dep_synth/lig_dom"/>
</dbReference>
<dbReference type="PROSITE" id="PS50075">
    <property type="entry name" value="CARRIER"/>
    <property type="match status" value="1"/>
</dbReference>
<reference evidence="2 3" key="1">
    <citation type="submission" date="2018-08" db="EMBL/GenBank/DDBJ databases">
        <title>Hydrogenophaga sp. LA-38 isolated from sludge.</title>
        <authorList>
            <person name="Im W.-T."/>
        </authorList>
    </citation>
    <scope>NUCLEOTIDE SEQUENCE [LARGE SCALE GENOMIC DNA]</scope>
    <source>
        <strain evidence="2 3">LA-38</strain>
    </source>
</reference>
<dbReference type="Gene3D" id="3.30.559.10">
    <property type="entry name" value="Chloramphenicol acetyltransferase-like domain"/>
    <property type="match status" value="1"/>
</dbReference>
<organism evidence="2 3">
    <name type="scientific">Hydrogenophaga borbori</name>
    <dbReference type="NCBI Taxonomy" id="2294117"/>
    <lineage>
        <taxon>Bacteria</taxon>
        <taxon>Pseudomonadati</taxon>
        <taxon>Pseudomonadota</taxon>
        <taxon>Betaproteobacteria</taxon>
        <taxon>Burkholderiales</taxon>
        <taxon>Comamonadaceae</taxon>
        <taxon>Hydrogenophaga</taxon>
    </lineage>
</organism>
<dbReference type="GO" id="GO:0003824">
    <property type="term" value="F:catalytic activity"/>
    <property type="evidence" value="ECO:0007669"/>
    <property type="project" value="InterPro"/>
</dbReference>
<dbReference type="PANTHER" id="PTHR45527:SF1">
    <property type="entry name" value="FATTY ACID SYNTHASE"/>
    <property type="match status" value="1"/>
</dbReference>
<protein>
    <recommendedName>
        <fullName evidence="1">Carrier domain-containing protein</fullName>
    </recommendedName>
</protein>
<dbReference type="InterPro" id="IPR042099">
    <property type="entry name" value="ANL_N_sf"/>
</dbReference>
<dbReference type="GO" id="GO:0031177">
    <property type="term" value="F:phosphopantetheine binding"/>
    <property type="evidence" value="ECO:0007669"/>
    <property type="project" value="TreeGrafter"/>
</dbReference>
<dbReference type="Gene3D" id="1.10.1200.10">
    <property type="entry name" value="ACP-like"/>
    <property type="match status" value="1"/>
</dbReference>
<dbReference type="Gene3D" id="3.30.559.30">
    <property type="entry name" value="Nonribosomal peptide synthetase, condensation domain"/>
    <property type="match status" value="1"/>
</dbReference>
<dbReference type="Proteomes" id="UP000261931">
    <property type="component" value="Unassembled WGS sequence"/>
</dbReference>